<dbReference type="RefSeq" id="WP_032524904.1">
    <property type="nucleotide sequence ID" value="NZ_CP138934.1"/>
</dbReference>
<evidence type="ECO:0000313" key="10">
    <source>
        <dbReference type="EMBL" id="KGF85381.1"/>
    </source>
</evidence>
<keyword evidence="4 9" id="KW-1003">Cell membrane</keyword>
<comment type="pathway">
    <text evidence="2 9">Cofactor biosynthesis; adenosylcobalamin biosynthesis.</text>
</comment>
<evidence type="ECO:0000256" key="1">
    <source>
        <dbReference type="ARBA" id="ARBA00004651"/>
    </source>
</evidence>
<dbReference type="OrthoDB" id="9811967at2"/>
<dbReference type="Pfam" id="PF03186">
    <property type="entry name" value="CobD_Cbib"/>
    <property type="match status" value="1"/>
</dbReference>
<dbReference type="GO" id="GO:0015420">
    <property type="term" value="F:ABC-type vitamin B12 transporter activity"/>
    <property type="evidence" value="ECO:0007669"/>
    <property type="project" value="UniProtKB-UniRule"/>
</dbReference>
<reference evidence="11" key="1">
    <citation type="journal article" date="2014" name="Sci. Data">
        <title>Genomes of diverse isolates of the marine cyanobacterium Prochlorococcus.</title>
        <authorList>
            <person name="Biller S."/>
            <person name="Berube P."/>
            <person name="Thompson J."/>
            <person name="Kelly L."/>
            <person name="Roggensack S."/>
            <person name="Awad L."/>
            <person name="Roache-Johnson K."/>
            <person name="Ding H."/>
            <person name="Giovannoni S.J."/>
            <person name="Moore L.R."/>
            <person name="Chisholm S.W."/>
        </authorList>
    </citation>
    <scope>NUCLEOTIDE SEQUENCE [LARGE SCALE GENOMIC DNA]</scope>
    <source>
        <strain evidence="11">GP2</strain>
    </source>
</reference>
<dbReference type="PANTHER" id="PTHR34308:SF1">
    <property type="entry name" value="COBALAMIN BIOSYNTHESIS PROTEIN CBIB"/>
    <property type="match status" value="1"/>
</dbReference>
<protein>
    <recommendedName>
        <fullName evidence="9">Cobalamin biosynthesis protein CobD</fullName>
    </recommendedName>
</protein>
<feature type="transmembrane region" description="Helical" evidence="9">
    <location>
        <begin position="318"/>
        <end position="341"/>
    </location>
</feature>
<dbReference type="GO" id="GO:0005886">
    <property type="term" value="C:plasma membrane"/>
    <property type="evidence" value="ECO:0007669"/>
    <property type="project" value="UniProtKB-SubCell"/>
</dbReference>
<dbReference type="GO" id="GO:0009236">
    <property type="term" value="P:cobalamin biosynthetic process"/>
    <property type="evidence" value="ECO:0007669"/>
    <property type="project" value="UniProtKB-UniRule"/>
</dbReference>
<evidence type="ECO:0000256" key="2">
    <source>
        <dbReference type="ARBA" id="ARBA00004953"/>
    </source>
</evidence>
<evidence type="ECO:0000256" key="8">
    <source>
        <dbReference type="ARBA" id="ARBA00023136"/>
    </source>
</evidence>
<dbReference type="eggNOG" id="COG1270">
    <property type="taxonomic scope" value="Bacteria"/>
</dbReference>
<keyword evidence="8 9" id="KW-0472">Membrane</keyword>
<dbReference type="PANTHER" id="PTHR34308">
    <property type="entry name" value="COBALAMIN BIOSYNTHESIS PROTEIN CBIB"/>
    <property type="match status" value="1"/>
</dbReference>
<accession>A0A0A1ZA04</accession>
<keyword evidence="7 9" id="KW-1133">Transmembrane helix</keyword>
<evidence type="ECO:0000256" key="4">
    <source>
        <dbReference type="ARBA" id="ARBA00022475"/>
    </source>
</evidence>
<keyword evidence="5 9" id="KW-0169">Cobalamin biosynthesis</keyword>
<dbReference type="AlphaFoldDB" id="A0A0A1ZA04"/>
<feature type="transmembrane region" description="Helical" evidence="9">
    <location>
        <begin position="88"/>
        <end position="108"/>
    </location>
</feature>
<comment type="function">
    <text evidence="9">Converts cobyric acid to cobinamide by the addition of aminopropanol on the F carboxylic group.</text>
</comment>
<dbReference type="UniPathway" id="UPA00148"/>
<comment type="caution">
    <text evidence="9">Lacks conserved residue(s) required for the propagation of feature annotation.</text>
</comment>
<evidence type="ECO:0000256" key="6">
    <source>
        <dbReference type="ARBA" id="ARBA00022692"/>
    </source>
</evidence>
<name>A0A0A1ZA04_PROMR</name>
<evidence type="ECO:0000256" key="5">
    <source>
        <dbReference type="ARBA" id="ARBA00022573"/>
    </source>
</evidence>
<evidence type="ECO:0000256" key="7">
    <source>
        <dbReference type="ARBA" id="ARBA00022989"/>
    </source>
</evidence>
<gene>
    <name evidence="9" type="primary">cobD</name>
    <name evidence="10" type="ORF">EU91_1482</name>
</gene>
<evidence type="ECO:0000256" key="3">
    <source>
        <dbReference type="ARBA" id="ARBA00006263"/>
    </source>
</evidence>
<dbReference type="InterPro" id="IPR004485">
    <property type="entry name" value="Cobalamin_biosynth_CobD/CbiB"/>
</dbReference>
<sequence length="342" mass="38832">MAEISLFLIFLGSIGFDLLIGDPRFFIHPVQVIGFYIKKISDYFINNFGENKNILFWGGFIVAISTIGMSFGLGKLIELSYMQSRNHFIGGLLIFFGLSSCIATKGLISSVKEIAELIERKEINNQNKRIITEKVQRIVSRDVRESSIAHLLRSSAESLTENSVDGIFGPLFWIFIGIIFMKFSIFLPGPLSLGFSYKAISTLDSMIGYKYDYFRYLGFFSAKIEDIFTFIPSRLVLITLPFISSKVNDYRSIIKKSYLDGKKYDSPNAGLSEAIFAYISDIKLGGKSKYKNGIIEKPIINETGENCTEEKIKLICQLILRLQFLWIIIFVLIFFIISSLIE</sequence>
<keyword evidence="6 9" id="KW-0812">Transmembrane</keyword>
<dbReference type="STRING" id="59925.EU91_1482"/>
<feature type="transmembrane region" description="Helical" evidence="9">
    <location>
        <begin position="54"/>
        <end position="76"/>
    </location>
</feature>
<evidence type="ECO:0000313" key="11">
    <source>
        <dbReference type="Proteomes" id="UP000030598"/>
    </source>
</evidence>
<proteinExistence type="inferred from homology"/>
<dbReference type="HAMAP" id="MF_00024">
    <property type="entry name" value="CobD_CbiB"/>
    <property type="match status" value="1"/>
</dbReference>
<dbReference type="NCBIfam" id="TIGR00380">
    <property type="entry name" value="cobal_cbiB"/>
    <property type="match status" value="1"/>
</dbReference>
<dbReference type="GO" id="GO:0048472">
    <property type="term" value="F:threonine-phosphate decarboxylase activity"/>
    <property type="evidence" value="ECO:0007669"/>
    <property type="project" value="InterPro"/>
</dbReference>
<dbReference type="EMBL" id="JNAH01000008">
    <property type="protein sequence ID" value="KGF85381.1"/>
    <property type="molecule type" value="Genomic_DNA"/>
</dbReference>
<evidence type="ECO:0000256" key="9">
    <source>
        <dbReference type="HAMAP-Rule" id="MF_00024"/>
    </source>
</evidence>
<dbReference type="Proteomes" id="UP000030598">
    <property type="component" value="Unassembled WGS sequence"/>
</dbReference>
<organism evidence="10 11">
    <name type="scientific">Prochlorococcus marinus str. GP2</name>
    <dbReference type="NCBI Taxonomy" id="59925"/>
    <lineage>
        <taxon>Bacteria</taxon>
        <taxon>Bacillati</taxon>
        <taxon>Cyanobacteriota</taxon>
        <taxon>Cyanophyceae</taxon>
        <taxon>Synechococcales</taxon>
        <taxon>Prochlorococcaceae</taxon>
        <taxon>Prochlorococcus</taxon>
    </lineage>
</organism>
<comment type="similarity">
    <text evidence="3 9">Belongs to the CobD/CbiB family.</text>
</comment>
<comment type="subcellular location">
    <subcellularLocation>
        <location evidence="1 9">Cell membrane</location>
        <topology evidence="1 9">Multi-pass membrane protein</topology>
    </subcellularLocation>
</comment>
<comment type="caution">
    <text evidence="10">The sequence shown here is derived from an EMBL/GenBank/DDBJ whole genome shotgun (WGS) entry which is preliminary data.</text>
</comment>
<feature type="transmembrane region" description="Helical" evidence="9">
    <location>
        <begin position="167"/>
        <end position="187"/>
    </location>
</feature>